<proteinExistence type="inferred from homology"/>
<evidence type="ECO:0000256" key="6">
    <source>
        <dbReference type="ARBA" id="ARBA00022833"/>
    </source>
</evidence>
<dbReference type="PANTHER" id="PTHR37016:SF3">
    <property type="entry name" value="NEUTRAL PROTEASE 2-RELATED"/>
    <property type="match status" value="1"/>
</dbReference>
<reference evidence="10 11" key="1">
    <citation type="submission" date="2014-02" db="EMBL/GenBank/DDBJ databases">
        <title>Transposable element dynamics among asymbiotic and ectomycorrhizal Amanita fungi.</title>
        <authorList>
            <consortium name="DOE Joint Genome Institute"/>
            <person name="Hess J."/>
            <person name="Skrede I."/>
            <person name="Wolfe B."/>
            <person name="LaButti K."/>
            <person name="Ohm R.A."/>
            <person name="Grigoriev I.V."/>
            <person name="Pringle A."/>
        </authorList>
    </citation>
    <scope>NUCLEOTIDE SEQUENCE [LARGE SCALE GENOMIC DNA]</scope>
    <source>
        <strain evidence="10 11">SKay4041</strain>
    </source>
</reference>
<keyword evidence="5" id="KW-0378">Hydrolase</keyword>
<keyword evidence="3" id="KW-0645">Protease</keyword>
<dbReference type="OrthoDB" id="412874at2759"/>
<comment type="cofactor">
    <cofactor evidence="1">
        <name>Zn(2+)</name>
        <dbReference type="ChEBI" id="CHEBI:29105"/>
    </cofactor>
</comment>
<evidence type="ECO:0000256" key="4">
    <source>
        <dbReference type="ARBA" id="ARBA00022723"/>
    </source>
</evidence>
<organism evidence="10 11">
    <name type="scientific">Amanita thiersii Skay4041</name>
    <dbReference type="NCBI Taxonomy" id="703135"/>
    <lineage>
        <taxon>Eukaryota</taxon>
        <taxon>Fungi</taxon>
        <taxon>Dikarya</taxon>
        <taxon>Basidiomycota</taxon>
        <taxon>Agaricomycotina</taxon>
        <taxon>Agaricomycetes</taxon>
        <taxon>Agaricomycetidae</taxon>
        <taxon>Agaricales</taxon>
        <taxon>Pluteineae</taxon>
        <taxon>Amanitaceae</taxon>
        <taxon>Amanita</taxon>
    </lineage>
</organism>
<sequence>MFPSLLKSTLLAIALSSVTAFAAPSLSVEVKGVNGSTKDLKGDAARVVTTVTNTGDSPLDLLNTPTSILSDLPTDAFEIINLAGGVPKFRGIAVKYAVNKAIESGDVTTLAPGQSFNVIHDIAKAYNLANTGQYTIKAKNTFVVVDRVTKKVEVIKADSKDLKVEIVGNGVAASVSSLSRRATFLNCTGEQSDFITAATTGASTLATEAASYLRALDDVEAPRYTTWFGNYSESRHDTVQGHFDKIAANNFEEFTFDCGCDKENVFAYVYPDRFGEMWLCPAFWAAPMNGTDSKSGTIVHEASHYTANGGTQDFAYGQGAAQELAKNDPDRAVYNADSHEYFAENNPVLV</sequence>
<evidence type="ECO:0000256" key="3">
    <source>
        <dbReference type="ARBA" id="ARBA00022670"/>
    </source>
</evidence>
<dbReference type="AlphaFoldDB" id="A0A2A9N7K3"/>
<dbReference type="GO" id="GO:0046872">
    <property type="term" value="F:metal ion binding"/>
    <property type="evidence" value="ECO:0007669"/>
    <property type="project" value="UniProtKB-KW"/>
</dbReference>
<dbReference type="InterPro" id="IPR029463">
    <property type="entry name" value="Lys_MEP"/>
</dbReference>
<keyword evidence="6" id="KW-0862">Zinc</keyword>
<feature type="signal peptide" evidence="8">
    <location>
        <begin position="1"/>
        <end position="20"/>
    </location>
</feature>
<feature type="domain" description="Lysine-specific metallo-endopeptidase" evidence="9">
    <location>
        <begin position="211"/>
        <end position="344"/>
    </location>
</feature>
<dbReference type="Proteomes" id="UP000242287">
    <property type="component" value="Unassembled WGS sequence"/>
</dbReference>
<accession>A0A2A9N7K3</accession>
<feature type="chain" id="PRO_5012947780" description="Lysine-specific metallo-endopeptidase domain-containing protein" evidence="8">
    <location>
        <begin position="21"/>
        <end position="350"/>
    </location>
</feature>
<evidence type="ECO:0000313" key="10">
    <source>
        <dbReference type="EMBL" id="PFH45488.1"/>
    </source>
</evidence>
<name>A0A2A9N7K3_9AGAR</name>
<evidence type="ECO:0000313" key="11">
    <source>
        <dbReference type="Proteomes" id="UP000242287"/>
    </source>
</evidence>
<dbReference type="InterPro" id="IPR050414">
    <property type="entry name" value="Fungal_M35_metalloproteases"/>
</dbReference>
<dbReference type="PANTHER" id="PTHR37016">
    <property type="match status" value="1"/>
</dbReference>
<evidence type="ECO:0000256" key="7">
    <source>
        <dbReference type="ARBA" id="ARBA00023049"/>
    </source>
</evidence>
<dbReference type="SUPFAM" id="SSF55486">
    <property type="entry name" value="Metalloproteases ('zincins'), catalytic domain"/>
    <property type="match status" value="1"/>
</dbReference>
<keyword evidence="8" id="KW-0732">Signal</keyword>
<dbReference type="SMART" id="SM01351">
    <property type="entry name" value="Aspzincin_M35"/>
    <property type="match status" value="1"/>
</dbReference>
<evidence type="ECO:0000256" key="1">
    <source>
        <dbReference type="ARBA" id="ARBA00001947"/>
    </source>
</evidence>
<dbReference type="STRING" id="703135.A0A2A9N7K3"/>
<comment type="similarity">
    <text evidence="2">Belongs to the peptidase M35 family.</text>
</comment>
<dbReference type="EMBL" id="KZ302367">
    <property type="protein sequence ID" value="PFH45488.1"/>
    <property type="molecule type" value="Genomic_DNA"/>
</dbReference>
<dbReference type="Gene3D" id="3.40.390.10">
    <property type="entry name" value="Collagenase (Catalytic Domain)"/>
    <property type="match status" value="1"/>
</dbReference>
<gene>
    <name evidence="10" type="ORF">AMATHDRAFT_71658</name>
</gene>
<protein>
    <recommendedName>
        <fullName evidence="9">Lysine-specific metallo-endopeptidase domain-containing protein</fullName>
    </recommendedName>
</protein>
<keyword evidence="4" id="KW-0479">Metal-binding</keyword>
<evidence type="ECO:0000256" key="2">
    <source>
        <dbReference type="ARBA" id="ARBA00010279"/>
    </source>
</evidence>
<dbReference type="InterPro" id="IPR024079">
    <property type="entry name" value="MetalloPept_cat_dom_sf"/>
</dbReference>
<dbReference type="GO" id="GO:0004222">
    <property type="term" value="F:metalloendopeptidase activity"/>
    <property type="evidence" value="ECO:0007669"/>
    <property type="project" value="InterPro"/>
</dbReference>
<dbReference type="GO" id="GO:0006508">
    <property type="term" value="P:proteolysis"/>
    <property type="evidence" value="ECO:0007669"/>
    <property type="project" value="UniProtKB-KW"/>
</dbReference>
<evidence type="ECO:0000259" key="9">
    <source>
        <dbReference type="SMART" id="SM01351"/>
    </source>
</evidence>
<evidence type="ECO:0000256" key="5">
    <source>
        <dbReference type="ARBA" id="ARBA00022801"/>
    </source>
</evidence>
<dbReference type="Gene3D" id="2.60.40.2970">
    <property type="match status" value="1"/>
</dbReference>
<dbReference type="Pfam" id="PF14521">
    <property type="entry name" value="Aspzincin_M35"/>
    <property type="match status" value="1"/>
</dbReference>
<keyword evidence="11" id="KW-1185">Reference proteome</keyword>
<keyword evidence="7" id="KW-0482">Metalloprotease</keyword>
<evidence type="ECO:0000256" key="8">
    <source>
        <dbReference type="SAM" id="SignalP"/>
    </source>
</evidence>